<keyword evidence="9 10" id="KW-0275">Fatty acid biosynthesis</keyword>
<comment type="similarity">
    <text evidence="10">Belongs to the ELO family.</text>
</comment>
<evidence type="ECO:0000256" key="10">
    <source>
        <dbReference type="RuleBase" id="RU361115"/>
    </source>
</evidence>
<feature type="transmembrane region" description="Helical" evidence="10">
    <location>
        <begin position="31"/>
        <end position="53"/>
    </location>
</feature>
<comment type="subcellular location">
    <subcellularLocation>
        <location evidence="1">Membrane</location>
        <topology evidence="1">Multi-pass membrane protein</topology>
    </subcellularLocation>
</comment>
<dbReference type="EMBL" id="JAPWTK010000049">
    <property type="protein sequence ID" value="KAJ8954317.1"/>
    <property type="molecule type" value="Genomic_DNA"/>
</dbReference>
<dbReference type="GO" id="GO:0042761">
    <property type="term" value="P:very long-chain fatty acid biosynthetic process"/>
    <property type="evidence" value="ECO:0007669"/>
    <property type="project" value="TreeGrafter"/>
</dbReference>
<evidence type="ECO:0000256" key="5">
    <source>
        <dbReference type="ARBA" id="ARBA00022832"/>
    </source>
</evidence>
<name>A0AAV8YTU5_9CUCU</name>
<keyword evidence="6 10" id="KW-1133">Transmembrane helix</keyword>
<accession>A0AAV8YTU5</accession>
<keyword evidence="4 10" id="KW-0812">Transmembrane</keyword>
<keyword evidence="8 10" id="KW-0472">Membrane</keyword>
<evidence type="ECO:0000256" key="8">
    <source>
        <dbReference type="ARBA" id="ARBA00023136"/>
    </source>
</evidence>
<dbReference type="PANTHER" id="PTHR11157:SF22">
    <property type="entry name" value="ELONGATION OF VERY LONG CHAIN FATTY ACIDS PROTEIN"/>
    <property type="match status" value="1"/>
</dbReference>
<dbReference type="GO" id="GO:0005789">
    <property type="term" value="C:endoplasmic reticulum membrane"/>
    <property type="evidence" value="ECO:0007669"/>
    <property type="project" value="TreeGrafter"/>
</dbReference>
<evidence type="ECO:0000256" key="4">
    <source>
        <dbReference type="ARBA" id="ARBA00022692"/>
    </source>
</evidence>
<keyword evidence="7 10" id="KW-0443">Lipid metabolism</keyword>
<evidence type="ECO:0000313" key="12">
    <source>
        <dbReference type="Proteomes" id="UP001162162"/>
    </source>
</evidence>
<dbReference type="EC" id="2.3.1.199" evidence="10"/>
<dbReference type="Pfam" id="PF01151">
    <property type="entry name" value="ELO"/>
    <property type="match status" value="1"/>
</dbReference>
<comment type="catalytic activity">
    <reaction evidence="10">
        <text>a very-long-chain acyl-CoA + malonyl-CoA + H(+) = a very-long-chain 3-oxoacyl-CoA + CO2 + CoA</text>
        <dbReference type="Rhea" id="RHEA:32727"/>
        <dbReference type="ChEBI" id="CHEBI:15378"/>
        <dbReference type="ChEBI" id="CHEBI:16526"/>
        <dbReference type="ChEBI" id="CHEBI:57287"/>
        <dbReference type="ChEBI" id="CHEBI:57384"/>
        <dbReference type="ChEBI" id="CHEBI:90725"/>
        <dbReference type="ChEBI" id="CHEBI:90736"/>
        <dbReference type="EC" id="2.3.1.199"/>
    </reaction>
</comment>
<evidence type="ECO:0000256" key="3">
    <source>
        <dbReference type="ARBA" id="ARBA00022679"/>
    </source>
</evidence>
<comment type="caution">
    <text evidence="10">Lacks conserved residue(s) required for the propagation of feature annotation.</text>
</comment>
<keyword evidence="3 10" id="KW-0808">Transferase</keyword>
<keyword evidence="2 10" id="KW-0444">Lipid biosynthesis</keyword>
<feature type="transmembrane region" description="Helical" evidence="10">
    <location>
        <begin position="65"/>
        <end position="85"/>
    </location>
</feature>
<dbReference type="GO" id="GO:0019367">
    <property type="term" value="P:fatty acid elongation, saturated fatty acid"/>
    <property type="evidence" value="ECO:0007669"/>
    <property type="project" value="TreeGrafter"/>
</dbReference>
<dbReference type="GO" id="GO:0034626">
    <property type="term" value="P:fatty acid elongation, polyunsaturated fatty acid"/>
    <property type="evidence" value="ECO:0007669"/>
    <property type="project" value="TreeGrafter"/>
</dbReference>
<comment type="caution">
    <text evidence="11">The sequence shown here is derived from an EMBL/GenBank/DDBJ whole genome shotgun (WGS) entry which is preliminary data.</text>
</comment>
<dbReference type="GO" id="GO:0009922">
    <property type="term" value="F:fatty acid elongase activity"/>
    <property type="evidence" value="ECO:0007669"/>
    <property type="project" value="UniProtKB-EC"/>
</dbReference>
<evidence type="ECO:0000256" key="1">
    <source>
        <dbReference type="ARBA" id="ARBA00004141"/>
    </source>
</evidence>
<dbReference type="InterPro" id="IPR002076">
    <property type="entry name" value="ELO_fam"/>
</dbReference>
<dbReference type="Proteomes" id="UP001162162">
    <property type="component" value="Unassembled WGS sequence"/>
</dbReference>
<dbReference type="PANTHER" id="PTHR11157">
    <property type="entry name" value="FATTY ACID ACYL TRANSFERASE-RELATED"/>
    <property type="match status" value="1"/>
</dbReference>
<dbReference type="AlphaFoldDB" id="A0AAV8YTU5"/>
<keyword evidence="5 10" id="KW-0276">Fatty acid metabolism</keyword>
<evidence type="ECO:0000256" key="9">
    <source>
        <dbReference type="ARBA" id="ARBA00023160"/>
    </source>
</evidence>
<dbReference type="GO" id="GO:0030148">
    <property type="term" value="P:sphingolipid biosynthetic process"/>
    <property type="evidence" value="ECO:0007669"/>
    <property type="project" value="TreeGrafter"/>
</dbReference>
<gene>
    <name evidence="11" type="ORF">NQ318_005904</name>
</gene>
<organism evidence="11 12">
    <name type="scientific">Aromia moschata</name>
    <dbReference type="NCBI Taxonomy" id="1265417"/>
    <lineage>
        <taxon>Eukaryota</taxon>
        <taxon>Metazoa</taxon>
        <taxon>Ecdysozoa</taxon>
        <taxon>Arthropoda</taxon>
        <taxon>Hexapoda</taxon>
        <taxon>Insecta</taxon>
        <taxon>Pterygota</taxon>
        <taxon>Neoptera</taxon>
        <taxon>Endopterygota</taxon>
        <taxon>Coleoptera</taxon>
        <taxon>Polyphaga</taxon>
        <taxon>Cucujiformia</taxon>
        <taxon>Chrysomeloidea</taxon>
        <taxon>Cerambycidae</taxon>
        <taxon>Cerambycinae</taxon>
        <taxon>Callichromatini</taxon>
        <taxon>Aromia</taxon>
    </lineage>
</organism>
<proteinExistence type="inferred from homology"/>
<evidence type="ECO:0000256" key="6">
    <source>
        <dbReference type="ARBA" id="ARBA00022989"/>
    </source>
</evidence>
<protein>
    <recommendedName>
        <fullName evidence="10">Elongation of very long chain fatty acids protein</fullName>
        <ecNumber evidence="10">2.3.1.199</ecNumber>
    </recommendedName>
    <alternativeName>
        <fullName evidence="10">Very-long-chain 3-oxoacyl-CoA synthase</fullName>
    </alternativeName>
</protein>
<reference evidence="11" key="1">
    <citation type="journal article" date="2023" name="Insect Mol. Biol.">
        <title>Genome sequencing provides insights into the evolution of gene families encoding plant cell wall-degrading enzymes in longhorned beetles.</title>
        <authorList>
            <person name="Shin N.R."/>
            <person name="Okamura Y."/>
            <person name="Kirsch R."/>
            <person name="Pauchet Y."/>
        </authorList>
    </citation>
    <scope>NUCLEOTIDE SEQUENCE</scope>
    <source>
        <strain evidence="11">AMC_N1</strain>
    </source>
</reference>
<keyword evidence="12" id="KW-1185">Reference proteome</keyword>
<sequence>MMLTLQVRVRTSDTITIITIMKDPRTSDWPLMHSPVPTVIMVLGYLYVILFLGPRMMENRKPFKLREVLIVYNGAQVLYSLFMLYETITR</sequence>
<evidence type="ECO:0000256" key="2">
    <source>
        <dbReference type="ARBA" id="ARBA00022516"/>
    </source>
</evidence>
<evidence type="ECO:0000256" key="7">
    <source>
        <dbReference type="ARBA" id="ARBA00023098"/>
    </source>
</evidence>
<dbReference type="GO" id="GO:0034625">
    <property type="term" value="P:fatty acid elongation, monounsaturated fatty acid"/>
    <property type="evidence" value="ECO:0007669"/>
    <property type="project" value="TreeGrafter"/>
</dbReference>
<evidence type="ECO:0000313" key="11">
    <source>
        <dbReference type="EMBL" id="KAJ8954317.1"/>
    </source>
</evidence>